<reference evidence="3 4" key="1">
    <citation type="submission" date="2017-10" db="EMBL/GenBank/DDBJ databases">
        <title>Sequencing the genomes of 1000 actinobacteria strains.</title>
        <authorList>
            <person name="Klenk H.-P."/>
        </authorList>
    </citation>
    <scope>NUCLEOTIDE SEQUENCE [LARGE SCALE GENOMIC DNA]</scope>
    <source>
        <strain evidence="3 4">DSM 21838</strain>
    </source>
</reference>
<organism evidence="3 4">
    <name type="scientific">Georgenia soli</name>
    <dbReference type="NCBI Taxonomy" id="638953"/>
    <lineage>
        <taxon>Bacteria</taxon>
        <taxon>Bacillati</taxon>
        <taxon>Actinomycetota</taxon>
        <taxon>Actinomycetes</taxon>
        <taxon>Micrococcales</taxon>
        <taxon>Bogoriellaceae</taxon>
        <taxon>Georgenia</taxon>
    </lineage>
</organism>
<feature type="compositionally biased region" description="Low complexity" evidence="1">
    <location>
        <begin position="44"/>
        <end position="83"/>
    </location>
</feature>
<dbReference type="OrthoDB" id="4944518at2"/>
<evidence type="ECO:0000313" key="3">
    <source>
        <dbReference type="EMBL" id="PFG38715.1"/>
    </source>
</evidence>
<dbReference type="AlphaFoldDB" id="A0A2A9EKD5"/>
<name>A0A2A9EKD5_9MICO</name>
<keyword evidence="4" id="KW-1185">Reference proteome</keyword>
<feature type="signal peptide" evidence="2">
    <location>
        <begin position="1"/>
        <end position="20"/>
    </location>
</feature>
<feature type="region of interest" description="Disordered" evidence="1">
    <location>
        <begin position="44"/>
        <end position="102"/>
    </location>
</feature>
<accession>A0A2A9EKD5</accession>
<evidence type="ECO:0000256" key="2">
    <source>
        <dbReference type="SAM" id="SignalP"/>
    </source>
</evidence>
<dbReference type="EMBL" id="PDJI01000004">
    <property type="protein sequence ID" value="PFG38715.1"/>
    <property type="molecule type" value="Genomic_DNA"/>
</dbReference>
<comment type="caution">
    <text evidence="3">The sequence shown here is derived from an EMBL/GenBank/DDBJ whole genome shotgun (WGS) entry which is preliminary data.</text>
</comment>
<sequence length="253" mass="25046">MRTRAAALTAATLVALGAGAGTLASAQTVRDGAGDAVVDPAATTASGATTPETAAPTPDATAPSPDLATSPGDDAAPTAAATSPAPPAPATAASGAPEELSERGHVVKEIGDGAELSAAGSAATLFELTVLDVDVSRTCPGRGVTPVPEHGHFVTVDLRAHMAAQMAHEVPPGTDTFLPLMPEAFQIVGPDGTVQDTVVSGSAWACFDDDALAPPFVEPGESVAGKVVLDSRTASGTVVYDPDGTGGWEWPFG</sequence>
<evidence type="ECO:0000313" key="4">
    <source>
        <dbReference type="Proteomes" id="UP000222106"/>
    </source>
</evidence>
<gene>
    <name evidence="3" type="ORF">ATJ97_1201</name>
</gene>
<keyword evidence="2" id="KW-0732">Signal</keyword>
<dbReference type="RefSeq" id="WP_143426882.1">
    <property type="nucleotide sequence ID" value="NZ_PDJI01000004.1"/>
</dbReference>
<evidence type="ECO:0000256" key="1">
    <source>
        <dbReference type="SAM" id="MobiDB-lite"/>
    </source>
</evidence>
<protein>
    <submittedName>
        <fullName evidence="3">Uncharacterized protein</fullName>
    </submittedName>
</protein>
<proteinExistence type="predicted"/>
<dbReference type="Proteomes" id="UP000222106">
    <property type="component" value="Unassembled WGS sequence"/>
</dbReference>
<feature type="chain" id="PRO_5039135567" evidence="2">
    <location>
        <begin position="21"/>
        <end position="253"/>
    </location>
</feature>